<gene>
    <name evidence="9" type="primary">mboIIM</name>
    <name evidence="9" type="ORF">NCTC8502_01193</name>
</gene>
<dbReference type="PRINTS" id="PR00508">
    <property type="entry name" value="S21N4MTFRASE"/>
</dbReference>
<feature type="domain" description="Type III restriction/modification enzyme methylation subunit" evidence="8">
    <location>
        <begin position="41"/>
        <end position="95"/>
    </location>
</feature>
<evidence type="ECO:0000259" key="8">
    <source>
        <dbReference type="Pfam" id="PF12564"/>
    </source>
</evidence>
<organism evidence="9 10">
    <name type="scientific">Haemophilus aegyptius</name>
    <dbReference type="NCBI Taxonomy" id="197575"/>
    <lineage>
        <taxon>Bacteria</taxon>
        <taxon>Pseudomonadati</taxon>
        <taxon>Pseudomonadota</taxon>
        <taxon>Gammaproteobacteria</taxon>
        <taxon>Pasteurellales</taxon>
        <taxon>Pasteurellaceae</taxon>
        <taxon>Haemophilus</taxon>
    </lineage>
</organism>
<dbReference type="GO" id="GO:0032259">
    <property type="term" value="P:methylation"/>
    <property type="evidence" value="ECO:0007669"/>
    <property type="project" value="UniProtKB-KW"/>
</dbReference>
<evidence type="ECO:0000256" key="3">
    <source>
        <dbReference type="ARBA" id="ARBA00022603"/>
    </source>
</evidence>
<evidence type="ECO:0000256" key="6">
    <source>
        <dbReference type="ARBA" id="ARBA00047942"/>
    </source>
</evidence>
<dbReference type="EMBL" id="LS483429">
    <property type="protein sequence ID" value="SQH37165.1"/>
    <property type="molecule type" value="Genomic_DNA"/>
</dbReference>
<keyword evidence="10" id="KW-1185">Reference proteome</keyword>
<dbReference type="GO" id="GO:0009007">
    <property type="term" value="F:site-specific DNA-methyltransferase (adenine-specific) activity"/>
    <property type="evidence" value="ECO:0007669"/>
    <property type="project" value="UniProtKB-EC"/>
</dbReference>
<dbReference type="PIRSF" id="PIRSF015855">
    <property type="entry name" value="TypeIII_Mtase_mKpnI"/>
    <property type="match status" value="1"/>
</dbReference>
<keyword evidence="3 9" id="KW-0489">Methyltransferase</keyword>
<comment type="catalytic activity">
    <reaction evidence="6">
        <text>a 2'-deoxyadenosine in DNA + S-adenosyl-L-methionine = an N(6)-methyl-2'-deoxyadenosine in DNA + S-adenosyl-L-homocysteine + H(+)</text>
        <dbReference type="Rhea" id="RHEA:15197"/>
        <dbReference type="Rhea" id="RHEA-COMP:12418"/>
        <dbReference type="Rhea" id="RHEA-COMP:12419"/>
        <dbReference type="ChEBI" id="CHEBI:15378"/>
        <dbReference type="ChEBI" id="CHEBI:57856"/>
        <dbReference type="ChEBI" id="CHEBI:59789"/>
        <dbReference type="ChEBI" id="CHEBI:90615"/>
        <dbReference type="ChEBI" id="CHEBI:90616"/>
        <dbReference type="EC" id="2.1.1.72"/>
    </reaction>
</comment>
<protein>
    <recommendedName>
        <fullName evidence="2">site-specific DNA-methyltransferase (adenine-specific)</fullName>
        <ecNumber evidence="2">2.1.1.72</ecNumber>
    </recommendedName>
</protein>
<dbReference type="RefSeq" id="WP_111723570.1">
    <property type="nucleotide sequence ID" value="NZ_CP082857.1"/>
</dbReference>
<comment type="similarity">
    <text evidence="1">Belongs to the N(4)/N(6)-methyltransferase family.</text>
</comment>
<feature type="domain" description="DNA methylase N-4/N-6" evidence="7">
    <location>
        <begin position="229"/>
        <end position="572"/>
    </location>
</feature>
<dbReference type="InterPro" id="IPR002052">
    <property type="entry name" value="DNA_methylase_N6_adenine_CS"/>
</dbReference>
<evidence type="ECO:0000256" key="2">
    <source>
        <dbReference type="ARBA" id="ARBA00011900"/>
    </source>
</evidence>
<dbReference type="PROSITE" id="PS00092">
    <property type="entry name" value="N6_MTASE"/>
    <property type="match status" value="1"/>
</dbReference>
<dbReference type="Gene3D" id="3.40.50.150">
    <property type="entry name" value="Vaccinia Virus protein VP39"/>
    <property type="match status" value="1"/>
</dbReference>
<evidence type="ECO:0000259" key="7">
    <source>
        <dbReference type="Pfam" id="PF01555"/>
    </source>
</evidence>
<dbReference type="Pfam" id="PF12564">
    <property type="entry name" value="TypeIII_RM_meth"/>
    <property type="match status" value="1"/>
</dbReference>
<dbReference type="InterPro" id="IPR001091">
    <property type="entry name" value="RM_Methyltransferase"/>
</dbReference>
<dbReference type="InterPro" id="IPR002941">
    <property type="entry name" value="DNA_methylase_N4/N6"/>
</dbReference>
<evidence type="ECO:0000313" key="9">
    <source>
        <dbReference type="EMBL" id="SQH37165.1"/>
    </source>
</evidence>
<evidence type="ECO:0000313" key="10">
    <source>
        <dbReference type="Proteomes" id="UP000249400"/>
    </source>
</evidence>
<evidence type="ECO:0000256" key="4">
    <source>
        <dbReference type="ARBA" id="ARBA00022679"/>
    </source>
</evidence>
<keyword evidence="5" id="KW-0949">S-adenosyl-L-methionine</keyword>
<dbReference type="InterPro" id="IPR029063">
    <property type="entry name" value="SAM-dependent_MTases_sf"/>
</dbReference>
<name>A0ABY1VW96_HAEAE</name>
<keyword evidence="4 9" id="KW-0808">Transferase</keyword>
<evidence type="ECO:0000256" key="1">
    <source>
        <dbReference type="ARBA" id="ARBA00006594"/>
    </source>
</evidence>
<dbReference type="EC" id="2.1.1.72" evidence="2"/>
<proteinExistence type="inferred from homology"/>
<dbReference type="SUPFAM" id="SSF53335">
    <property type="entry name" value="S-adenosyl-L-methionine-dependent methyltransferases"/>
    <property type="match status" value="1"/>
</dbReference>
<evidence type="ECO:0000256" key="5">
    <source>
        <dbReference type="ARBA" id="ARBA00022691"/>
    </source>
</evidence>
<sequence length="716" mass="82271">MKTDIQTELTQALRSHEKVWANEEKTILAKNILLDLVEKTDPTIIGLLLGNDELKRHFFVEVNDVLVFKLQDFRFFLDKHSINNSYTKYANRIGLTDGNRFLKDSSDIVLDFPFKDCVLNGGQSTEEGEEIYFKRNNSQPASQPASQLYTKLTRKRQEIFFNQTLAFDEIDRLFDAKAFSKFSRYTADGKQAVGEIKRHFDGTPAENLIIKGNNLIALHSLAKQFKGKVKLIYIDPPYNTGEDSFKYNDKFSHSTWLTFMKNRLEIAKTLLADDGVIFVQCDDKEQAYLKVLLDETFTRENFINCIAVKMSEPSGNKMAHTSHRLPKIKEYILIYKNKNIKLNPIREQKSEWDDEYNIFLDNFTQEDKKFIDLIVNSQTENKEINGNTLKEIDILLKKISPISVNQKLAQLNIKDNEVIKWKLDNAYRIVRTAASSSVKKLADEKKGNCQQQFFSVISKRDRLLYIVKSDYSKDAKAPRVQVLFAEDYLSISLCDLWTNINTTGLEAEGNVELKNGKKPESLIETIIKLATNESDIVLDYHLGSGTTAAVAHKMNRQYIGIEQMDYIETLAVERLKKVIDGEQGGISKAVNWQGGGEFVYAELAPFNETAKQQILACESSDDIKTLFNELCERYFLKYNVSVKEFSQIIEEPEFQSLPLDEQKQMVLEMLDLNQMYVSLSEMDDEQFADCLNDDDKALSRAFYQSVKNQAEKKDGE</sequence>
<dbReference type="InterPro" id="IPR022221">
    <property type="entry name" value="TypeIII_RM_meth"/>
</dbReference>
<dbReference type="InterPro" id="IPR002295">
    <property type="entry name" value="N4/N6-MTase_EcoPI_Mod-like"/>
</dbReference>
<dbReference type="Proteomes" id="UP000249400">
    <property type="component" value="Chromosome 1"/>
</dbReference>
<accession>A0ABY1VW96</accession>
<dbReference type="Pfam" id="PF01555">
    <property type="entry name" value="N6_N4_Mtase"/>
    <property type="match status" value="1"/>
</dbReference>
<reference evidence="9 10" key="1">
    <citation type="submission" date="2018-06" db="EMBL/GenBank/DDBJ databases">
        <authorList>
            <consortium name="Pathogen Informatics"/>
            <person name="Doyle S."/>
        </authorList>
    </citation>
    <scope>NUCLEOTIDE SEQUENCE [LARGE SCALE GENOMIC DNA]</scope>
    <source>
        <strain evidence="9 10">NCTC8502</strain>
    </source>
</reference>